<dbReference type="RefSeq" id="WP_024912144.1">
    <property type="nucleotide sequence ID" value="NZ_CP007044.2"/>
</dbReference>
<evidence type="ECO:0000259" key="4">
    <source>
        <dbReference type="Pfam" id="PF12682"/>
    </source>
</evidence>
<protein>
    <submittedName>
        <fullName evidence="5">Flavodoxin</fullName>
    </submittedName>
</protein>
<keyword evidence="3" id="KW-0732">Signal</keyword>
<dbReference type="GO" id="GO:0010181">
    <property type="term" value="F:FMN binding"/>
    <property type="evidence" value="ECO:0007669"/>
    <property type="project" value="InterPro"/>
</dbReference>
<dbReference type="InterPro" id="IPR029039">
    <property type="entry name" value="Flavoprotein-like_sf"/>
</dbReference>
<evidence type="ECO:0000256" key="2">
    <source>
        <dbReference type="ARBA" id="ARBA00022643"/>
    </source>
</evidence>
<dbReference type="STRING" id="1441930.Z042_16520"/>
<keyword evidence="1" id="KW-0285">Flavoprotein</keyword>
<evidence type="ECO:0000313" key="6">
    <source>
        <dbReference type="Proteomes" id="UP000019030"/>
    </source>
</evidence>
<dbReference type="EMBL" id="CP007044">
    <property type="protein sequence ID" value="AHG21026.2"/>
    <property type="molecule type" value="Genomic_DNA"/>
</dbReference>
<organism evidence="5 6">
    <name type="scientific">Chania multitudinisentens RB-25</name>
    <dbReference type="NCBI Taxonomy" id="1441930"/>
    <lineage>
        <taxon>Bacteria</taxon>
        <taxon>Pseudomonadati</taxon>
        <taxon>Pseudomonadota</taxon>
        <taxon>Gammaproteobacteria</taxon>
        <taxon>Enterobacterales</taxon>
        <taxon>Yersiniaceae</taxon>
        <taxon>Chania</taxon>
    </lineage>
</organism>
<evidence type="ECO:0000256" key="3">
    <source>
        <dbReference type="SAM" id="SignalP"/>
    </source>
</evidence>
<dbReference type="OrthoDB" id="9806505at2"/>
<proteinExistence type="predicted"/>
<dbReference type="eggNOG" id="COG0716">
    <property type="taxonomic scope" value="Bacteria"/>
</dbReference>
<reference evidence="5 6" key="1">
    <citation type="submission" date="2014-01" db="EMBL/GenBank/DDBJ databases">
        <title>Isolation of Serratia multitudinisentens RB-25 from Ex-Landfill site.</title>
        <authorList>
            <person name="Robson E.H.J."/>
        </authorList>
    </citation>
    <scope>NUCLEOTIDE SEQUENCE [LARGE SCALE GENOMIC DNA]</scope>
    <source>
        <strain evidence="5 6">RB-25</strain>
    </source>
</reference>
<gene>
    <name evidence="5" type="ORF">Z042_16520</name>
</gene>
<feature type="domain" description="Flavodoxin-like" evidence="4">
    <location>
        <begin position="70"/>
        <end position="192"/>
    </location>
</feature>
<sequence length="221" mass="25195">MNKLRFTALIHYLIVFLSFALSSLSAVVEAADSPARRTLVVYFSQPEEVKLDGVDGVSGASILQKNNVVLGSTQYVAQIIQKETGGDLFRIETVKPYPRQHEPLLRYAEQELKEGVRPELKEKIQNLEDYDQIFIGYPIWWYKMPMVMCSFFEQHDFNGKTLIPFTTHGGSRFSDSLREIKRLQPNARLITQGLAISRNDVTDDDTPAEIINWLSTLPNMP</sequence>
<dbReference type="AlphaFoldDB" id="W0LBD3"/>
<dbReference type="InterPro" id="IPR008254">
    <property type="entry name" value="Flavodoxin/NO_synth"/>
</dbReference>
<name>W0LBD3_9GAMM</name>
<keyword evidence="6" id="KW-1185">Reference proteome</keyword>
<dbReference type="Pfam" id="PF12682">
    <property type="entry name" value="Flavodoxin_4"/>
    <property type="match status" value="1"/>
</dbReference>
<dbReference type="Proteomes" id="UP000019030">
    <property type="component" value="Chromosome"/>
</dbReference>
<evidence type="ECO:0000313" key="5">
    <source>
        <dbReference type="EMBL" id="AHG21026.2"/>
    </source>
</evidence>
<keyword evidence="2" id="KW-0288">FMN</keyword>
<accession>W0LBD3</accession>
<feature type="chain" id="PRO_5004792391" evidence="3">
    <location>
        <begin position="31"/>
        <end position="221"/>
    </location>
</feature>
<dbReference type="SUPFAM" id="SSF52218">
    <property type="entry name" value="Flavoproteins"/>
    <property type="match status" value="1"/>
</dbReference>
<dbReference type="NCBIfam" id="NF005389">
    <property type="entry name" value="PRK06934.1"/>
    <property type="match status" value="1"/>
</dbReference>
<dbReference type="PANTHER" id="PTHR39201">
    <property type="entry name" value="EXPORTED PROTEIN-RELATED"/>
    <property type="match status" value="1"/>
</dbReference>
<reference evidence="5 6" key="2">
    <citation type="submission" date="2015-03" db="EMBL/GenBank/DDBJ databases">
        <authorList>
            <person name="Chan K.-G."/>
        </authorList>
    </citation>
    <scope>NUCLEOTIDE SEQUENCE [LARGE SCALE GENOMIC DNA]</scope>
    <source>
        <strain evidence="5 6">RB-25</strain>
    </source>
</reference>
<evidence type="ECO:0000256" key="1">
    <source>
        <dbReference type="ARBA" id="ARBA00022630"/>
    </source>
</evidence>
<dbReference type="KEGG" id="sfo:Z042_16520"/>
<dbReference type="HOGENOM" id="CLU_068890_0_0_6"/>
<dbReference type="PANTHER" id="PTHR39201:SF1">
    <property type="entry name" value="FLAVODOXIN-LIKE DOMAIN-CONTAINING PROTEIN"/>
    <property type="match status" value="1"/>
</dbReference>
<dbReference type="Gene3D" id="3.40.50.360">
    <property type="match status" value="1"/>
</dbReference>
<feature type="signal peptide" evidence="3">
    <location>
        <begin position="1"/>
        <end position="30"/>
    </location>
</feature>